<dbReference type="EMBL" id="SBJO01000011">
    <property type="protein sequence ID" value="KAF9764726.1"/>
    <property type="molecule type" value="Genomic_DNA"/>
</dbReference>
<sequence length="314" mass="37674">MKFVLLSFLLITCENDCKVMEGWCLLQKGVNQYKRFEEESGFVSIVYELGEERNQLGDSFLFSKRYNENFGSIESFDIDLIKKTPSDRIAKFIVTYLFNEGSYSRSYSMFLKEKSPNRYIFILNPFSFYHNLIYNDILPEFIKICKNLFGIRKQLCFDYREMNFILRGYQRAKDAYLKLIKILNDLELRSYEVSFLVHHEILPSNPTKDQLLTAYNRLFDLHNVLCVLSRKYTTCECKKFRYEKIEDYSITISKYYFIEFPKESDDIELNGNFSICFVDKNQMKVTTNLIRHYFNKYSMCVSIFDLLRYKIQRI</sequence>
<evidence type="ECO:0000313" key="3">
    <source>
        <dbReference type="Proteomes" id="UP000740883"/>
    </source>
</evidence>
<evidence type="ECO:0000256" key="1">
    <source>
        <dbReference type="SAM" id="SignalP"/>
    </source>
</evidence>
<dbReference type="AlphaFoldDB" id="A0A9P6L0N2"/>
<feature type="chain" id="PRO_5040287096" evidence="1">
    <location>
        <begin position="18"/>
        <end position="314"/>
    </location>
</feature>
<feature type="signal peptide" evidence="1">
    <location>
        <begin position="1"/>
        <end position="17"/>
    </location>
</feature>
<keyword evidence="3" id="KW-1185">Reference proteome</keyword>
<name>A0A9P6L0N2_9MICR</name>
<comment type="caution">
    <text evidence="2">The sequence shown here is derived from an EMBL/GenBank/DDBJ whole genome shotgun (WGS) entry which is preliminary data.</text>
</comment>
<proteinExistence type="predicted"/>
<organism evidence="2 3">
    <name type="scientific">Nosema granulosis</name>
    <dbReference type="NCBI Taxonomy" id="83296"/>
    <lineage>
        <taxon>Eukaryota</taxon>
        <taxon>Fungi</taxon>
        <taxon>Fungi incertae sedis</taxon>
        <taxon>Microsporidia</taxon>
        <taxon>Nosematidae</taxon>
        <taxon>Nosema</taxon>
    </lineage>
</organism>
<gene>
    <name evidence="2" type="ORF">NGRA_0337</name>
</gene>
<protein>
    <submittedName>
        <fullName evidence="2">Uncharacterized protein</fullName>
    </submittedName>
</protein>
<dbReference type="Proteomes" id="UP000740883">
    <property type="component" value="Unassembled WGS sequence"/>
</dbReference>
<reference evidence="2 3" key="1">
    <citation type="journal article" date="2020" name="Genome Biol. Evol.">
        <title>Comparative genomics of strictly vertically transmitted, feminizing microsporidia endosymbionts of amphipod crustaceans.</title>
        <authorList>
            <person name="Cormier A."/>
            <person name="Chebbi M.A."/>
            <person name="Giraud I."/>
            <person name="Wattier R."/>
            <person name="Teixeira M."/>
            <person name="Gilbert C."/>
            <person name="Rigaud T."/>
            <person name="Cordaux R."/>
        </authorList>
    </citation>
    <scope>NUCLEOTIDE SEQUENCE [LARGE SCALE GENOMIC DNA]</scope>
    <source>
        <strain evidence="2 3">Ou3-Ou53</strain>
    </source>
</reference>
<keyword evidence="1" id="KW-0732">Signal</keyword>
<evidence type="ECO:0000313" key="2">
    <source>
        <dbReference type="EMBL" id="KAF9764726.1"/>
    </source>
</evidence>
<accession>A0A9P6L0N2</accession>